<evidence type="ECO:0000313" key="2">
    <source>
        <dbReference type="Proteomes" id="UP000292447"/>
    </source>
</evidence>
<dbReference type="EMBL" id="CP034456">
    <property type="protein sequence ID" value="QBM85793.1"/>
    <property type="molecule type" value="Genomic_DNA"/>
</dbReference>
<proteinExistence type="predicted"/>
<dbReference type="Proteomes" id="UP000292447">
    <property type="component" value="Chromosome I"/>
</dbReference>
<sequence length="170" mass="19934">MRKSIRCRGGFLIFLRKPNSLNSVRPAYKDHETWENVTRLTGYYISHEERILHLLLGGLRKPLSRAVFIAYFFDQDFHEHVSQLWMRSDRCTSGSIFFEIREFKGDVSGFFLFPFLALRSVSCGLVRVPLTYCRAVRQMHQSCPFHSRHNCSQASDIETLVFITEFEAFL</sequence>
<dbReference type="AlphaFoldDB" id="A0A4V1ADI1"/>
<keyword evidence="2" id="KW-1185">Reference proteome</keyword>
<accession>A0A4V1ADI1</accession>
<gene>
    <name evidence="1" type="ORF">METSCH_A04190</name>
</gene>
<reference evidence="2" key="1">
    <citation type="submission" date="2019-03" db="EMBL/GenBank/DDBJ databases">
        <title>Snf2 controls pulcherriminic acid biosynthesis and connects pigmentation and antifungal activity of the yeast Metschnikowia pulcherrima.</title>
        <authorList>
            <person name="Gore-Lloyd D."/>
            <person name="Sumann I."/>
            <person name="Brachmann A.O."/>
            <person name="Schneeberger K."/>
            <person name="Ortiz-Merino R.A."/>
            <person name="Moreno-Beltran M."/>
            <person name="Schlaefli M."/>
            <person name="Kirner P."/>
            <person name="Santos Kron A."/>
            <person name="Wolfe K.H."/>
            <person name="Piel J."/>
            <person name="Ahrens C.H."/>
            <person name="Henk D."/>
            <person name="Freimoser F.M."/>
        </authorList>
    </citation>
    <scope>NUCLEOTIDE SEQUENCE [LARGE SCALE GENOMIC DNA]</scope>
    <source>
        <strain evidence="2">APC 1.2</strain>
    </source>
</reference>
<organism evidence="1 2">
    <name type="scientific">Metschnikowia aff. pulcherrima</name>
    <dbReference type="NCBI Taxonomy" id="2163413"/>
    <lineage>
        <taxon>Eukaryota</taxon>
        <taxon>Fungi</taxon>
        <taxon>Dikarya</taxon>
        <taxon>Ascomycota</taxon>
        <taxon>Saccharomycotina</taxon>
        <taxon>Pichiomycetes</taxon>
        <taxon>Metschnikowiaceae</taxon>
        <taxon>Metschnikowia</taxon>
    </lineage>
</organism>
<protein>
    <submittedName>
        <fullName evidence="1">Uncharacterized protein</fullName>
    </submittedName>
</protein>
<name>A0A4V1ADI1_9ASCO</name>
<evidence type="ECO:0000313" key="1">
    <source>
        <dbReference type="EMBL" id="QBM85793.1"/>
    </source>
</evidence>